<evidence type="ECO:0000256" key="1">
    <source>
        <dbReference type="ARBA" id="ARBA00009437"/>
    </source>
</evidence>
<dbReference type="InterPro" id="IPR000847">
    <property type="entry name" value="LysR_HTH_N"/>
</dbReference>
<dbReference type="FunFam" id="1.10.10.10:FF:000001">
    <property type="entry name" value="LysR family transcriptional regulator"/>
    <property type="match status" value="1"/>
</dbReference>
<reference evidence="6" key="2">
    <citation type="submission" date="2022-08" db="EMBL/GenBank/DDBJ databases">
        <authorList>
            <person name="Dong C."/>
        </authorList>
    </citation>
    <scope>NUCLEOTIDE SEQUENCE</scope>
    <source>
        <strain evidence="6">59MF3M-4</strain>
    </source>
</reference>
<dbReference type="Pfam" id="PF00126">
    <property type="entry name" value="HTH_1"/>
    <property type="match status" value="1"/>
</dbReference>
<keyword evidence="4" id="KW-0804">Transcription</keyword>
<protein>
    <submittedName>
        <fullName evidence="6">LysR family transcriptional regulator</fullName>
    </submittedName>
</protein>
<keyword evidence="3" id="KW-0238">DNA-binding</keyword>
<dbReference type="EMBL" id="JAOANI010000028">
    <property type="protein sequence ID" value="MCT7360336.1"/>
    <property type="molecule type" value="Genomic_DNA"/>
</dbReference>
<dbReference type="Gene3D" id="1.10.10.10">
    <property type="entry name" value="Winged helix-like DNA-binding domain superfamily/Winged helix DNA-binding domain"/>
    <property type="match status" value="1"/>
</dbReference>
<dbReference type="PANTHER" id="PTHR30537">
    <property type="entry name" value="HTH-TYPE TRANSCRIPTIONAL REGULATOR"/>
    <property type="match status" value="1"/>
</dbReference>
<accession>A0A9X2WH19</accession>
<proteinExistence type="inferred from homology"/>
<dbReference type="AlphaFoldDB" id="A0A9X2WH19"/>
<dbReference type="Proteomes" id="UP001147830">
    <property type="component" value="Unassembled WGS sequence"/>
</dbReference>
<dbReference type="RefSeq" id="WP_260977174.1">
    <property type="nucleotide sequence ID" value="NZ_JAOANI010000028.1"/>
</dbReference>
<evidence type="ECO:0000313" key="6">
    <source>
        <dbReference type="EMBL" id="MCT7360336.1"/>
    </source>
</evidence>
<sequence>MDKLNAMRSFVEVAACGSFTAAAEQLGQSRLRISRDVQELEDWLQLRLLHRTTRRVSLTTAGEEALRYCERILSEAAELESRARLHTAELVGDIRIASPIGLGQNLLLDLIDSFSAQHPQVRFYMLLSDKNAQLVDERVDIALRYTVQPDDSLIARRLMAVDSMLCASPDYLARYGKPATPAELATHNCLIHLMQQRWQFLHDGQLLEQEVNGTLFANDMGVLVRAACKGMGIARLPCDLGNPLLASGALQPLLEAYPLPQHALWAVYLSRSYQQPVIRAFIDFAAQYWQQDVLRP</sequence>
<comment type="caution">
    <text evidence="6">The sequence shown here is derived from an EMBL/GenBank/DDBJ whole genome shotgun (WGS) entry which is preliminary data.</text>
</comment>
<dbReference type="PROSITE" id="PS50931">
    <property type="entry name" value="HTH_LYSR"/>
    <property type="match status" value="1"/>
</dbReference>
<evidence type="ECO:0000256" key="2">
    <source>
        <dbReference type="ARBA" id="ARBA00023015"/>
    </source>
</evidence>
<organism evidence="6 7">
    <name type="scientific">Thalassolituus pacificus</name>
    <dbReference type="NCBI Taxonomy" id="2975440"/>
    <lineage>
        <taxon>Bacteria</taxon>
        <taxon>Pseudomonadati</taxon>
        <taxon>Pseudomonadota</taxon>
        <taxon>Gammaproteobacteria</taxon>
        <taxon>Oceanospirillales</taxon>
        <taxon>Oceanospirillaceae</taxon>
        <taxon>Thalassolituus</taxon>
    </lineage>
</organism>
<dbReference type="InterPro" id="IPR058163">
    <property type="entry name" value="LysR-type_TF_proteobact-type"/>
</dbReference>
<dbReference type="InterPro" id="IPR036390">
    <property type="entry name" value="WH_DNA-bd_sf"/>
</dbReference>
<evidence type="ECO:0000313" key="7">
    <source>
        <dbReference type="Proteomes" id="UP001147830"/>
    </source>
</evidence>
<name>A0A9X2WH19_9GAMM</name>
<reference evidence="6" key="1">
    <citation type="journal article" date="2022" name="Front. Microbiol.">
        <title>Genome-based taxonomic rearrangement of Oceanobacter-related bacteria including the description of Thalassolituus hydrocarbonoclasticus sp. nov. and Thalassolituus pacificus sp. nov. and emended description of the genus Thalassolituus.</title>
        <authorList>
            <person name="Dong C."/>
            <person name="Wei L."/>
            <person name="Wang J."/>
            <person name="Lai Q."/>
            <person name="Huang Z."/>
            <person name="Shao Z."/>
        </authorList>
    </citation>
    <scope>NUCLEOTIDE SEQUENCE</scope>
    <source>
        <strain evidence="6">59MF3M-4</strain>
    </source>
</reference>
<dbReference type="CDD" id="cd08422">
    <property type="entry name" value="PBP2_CrgA_like"/>
    <property type="match status" value="1"/>
</dbReference>
<dbReference type="SUPFAM" id="SSF53850">
    <property type="entry name" value="Periplasmic binding protein-like II"/>
    <property type="match status" value="1"/>
</dbReference>
<dbReference type="Gene3D" id="3.40.190.290">
    <property type="match status" value="1"/>
</dbReference>
<dbReference type="SUPFAM" id="SSF46785">
    <property type="entry name" value="Winged helix' DNA-binding domain"/>
    <property type="match status" value="1"/>
</dbReference>
<keyword evidence="7" id="KW-1185">Reference proteome</keyword>
<dbReference type="GO" id="GO:0003700">
    <property type="term" value="F:DNA-binding transcription factor activity"/>
    <property type="evidence" value="ECO:0007669"/>
    <property type="project" value="InterPro"/>
</dbReference>
<evidence type="ECO:0000256" key="3">
    <source>
        <dbReference type="ARBA" id="ARBA00023125"/>
    </source>
</evidence>
<dbReference type="GO" id="GO:0043565">
    <property type="term" value="F:sequence-specific DNA binding"/>
    <property type="evidence" value="ECO:0007669"/>
    <property type="project" value="TreeGrafter"/>
</dbReference>
<dbReference type="InterPro" id="IPR036388">
    <property type="entry name" value="WH-like_DNA-bd_sf"/>
</dbReference>
<evidence type="ECO:0000256" key="4">
    <source>
        <dbReference type="ARBA" id="ARBA00023163"/>
    </source>
</evidence>
<evidence type="ECO:0000259" key="5">
    <source>
        <dbReference type="PROSITE" id="PS50931"/>
    </source>
</evidence>
<dbReference type="InterPro" id="IPR005119">
    <property type="entry name" value="LysR_subst-bd"/>
</dbReference>
<gene>
    <name evidence="6" type="ORF">NYR02_15040</name>
</gene>
<comment type="similarity">
    <text evidence="1">Belongs to the LysR transcriptional regulatory family.</text>
</comment>
<feature type="domain" description="HTH lysR-type" evidence="5">
    <location>
        <begin position="1"/>
        <end position="59"/>
    </location>
</feature>
<dbReference type="Pfam" id="PF03466">
    <property type="entry name" value="LysR_substrate"/>
    <property type="match status" value="1"/>
</dbReference>
<keyword evidence="2" id="KW-0805">Transcription regulation</keyword>
<dbReference type="PANTHER" id="PTHR30537:SF35">
    <property type="entry name" value="TRANSCRIPTIONAL REGULATORY PROTEIN"/>
    <property type="match status" value="1"/>
</dbReference>
<dbReference type="GO" id="GO:0006351">
    <property type="term" value="P:DNA-templated transcription"/>
    <property type="evidence" value="ECO:0007669"/>
    <property type="project" value="TreeGrafter"/>
</dbReference>